<dbReference type="Pfam" id="PF05964">
    <property type="entry name" value="FYRN"/>
    <property type="match status" value="1"/>
</dbReference>
<dbReference type="InterPro" id="IPR003889">
    <property type="entry name" value="FYrich_C"/>
</dbReference>
<dbReference type="GO" id="GO:0005634">
    <property type="term" value="C:nucleus"/>
    <property type="evidence" value="ECO:0007669"/>
    <property type="project" value="UniProtKB-SubCell"/>
</dbReference>
<feature type="compositionally biased region" description="Basic and acidic residues" evidence="3">
    <location>
        <begin position="120"/>
        <end position="135"/>
    </location>
</feature>
<accession>A0A3B5L2P2</accession>
<dbReference type="InterPro" id="IPR040092">
    <property type="entry name" value="TBRG1"/>
</dbReference>
<feature type="compositionally biased region" description="Low complexity" evidence="3">
    <location>
        <begin position="68"/>
        <end position="99"/>
    </location>
</feature>
<feature type="compositionally biased region" description="Polar residues" evidence="3">
    <location>
        <begin position="359"/>
        <end position="368"/>
    </location>
</feature>
<dbReference type="STRING" id="32473.ENSXCOP00000002054"/>
<comment type="subcellular location">
    <subcellularLocation>
        <location evidence="1">Nucleus</location>
    </subcellularLocation>
</comment>
<dbReference type="GO" id="GO:0051726">
    <property type="term" value="P:regulation of cell cycle"/>
    <property type="evidence" value="ECO:0007669"/>
    <property type="project" value="TreeGrafter"/>
</dbReference>
<evidence type="ECO:0000256" key="3">
    <source>
        <dbReference type="SAM" id="MobiDB-lite"/>
    </source>
</evidence>
<evidence type="ECO:0000256" key="1">
    <source>
        <dbReference type="ARBA" id="ARBA00004123"/>
    </source>
</evidence>
<protein>
    <submittedName>
        <fullName evidence="4">Uncharacterized protein</fullName>
    </submittedName>
</protein>
<feature type="compositionally biased region" description="Low complexity" evidence="3">
    <location>
        <begin position="1"/>
        <end position="11"/>
    </location>
</feature>
<dbReference type="InterPro" id="IPR003888">
    <property type="entry name" value="FYrich_N"/>
</dbReference>
<evidence type="ECO:0000313" key="4">
    <source>
        <dbReference type="Ensembl" id="ENSXCOP00000002054.1"/>
    </source>
</evidence>
<dbReference type="SMART" id="SM00541">
    <property type="entry name" value="FYRN"/>
    <property type="match status" value="1"/>
</dbReference>
<feature type="compositionally biased region" description="Low complexity" evidence="3">
    <location>
        <begin position="347"/>
        <end position="358"/>
    </location>
</feature>
<feature type="region of interest" description="Disordered" evidence="3">
    <location>
        <begin position="336"/>
        <end position="368"/>
    </location>
</feature>
<dbReference type="GeneTree" id="ENSGT00390000013374"/>
<sequence>MPAYPSPSSSSEQKPKIKRGQRKNQNEKYRLKYQRLRRAARTMIFENAALLNIYFSLLQYQTLSEGELLPTPSSSSVPSVPPAALTSAPAAGPSGSSLAHNPMSLVSIGEEGLLKKTKKERKDRGKENGKEEFPKKMSKKRKLADGSRRLVQPIPLDSSGRPVFPIVLGGLTVYSLGEIITDRTLFYDECAIYPVGFCSTRVYASMKHPEQQCLYTCQIKDGGTGPQFEIVPEEDPQNAIVASSALTCHSNLLKAIVVAPIIPSGAGFFGFSHPTIQNLIQSCPGARKCSNYRWIRFEVCRHGDGQLPHGLSEDDASISFEAYLRHQGLNGSIKLEHITGQSPPSPSSSHQQHQTSPTMKPSTSYFGS</sequence>
<dbReference type="Gene3D" id="3.30.160.360">
    <property type="match status" value="1"/>
</dbReference>
<dbReference type="PROSITE" id="PS51543">
    <property type="entry name" value="FYRC"/>
    <property type="match status" value="1"/>
</dbReference>
<name>A0A3B5L2P2_9TELE</name>
<proteinExistence type="predicted"/>
<reference evidence="4" key="1">
    <citation type="submission" date="2025-08" db="UniProtKB">
        <authorList>
            <consortium name="Ensembl"/>
        </authorList>
    </citation>
    <scope>IDENTIFICATION</scope>
</reference>
<feature type="region of interest" description="Disordered" evidence="3">
    <location>
        <begin position="1"/>
        <end position="27"/>
    </location>
</feature>
<dbReference type="Ensembl" id="ENSXCOT00000002084.1">
    <property type="protein sequence ID" value="ENSXCOP00000002054.1"/>
    <property type="gene ID" value="ENSXCOG00000001650.1"/>
</dbReference>
<organism evidence="4 5">
    <name type="scientific">Xiphophorus couchianus</name>
    <name type="common">Monterrey platyfish</name>
    <dbReference type="NCBI Taxonomy" id="32473"/>
    <lineage>
        <taxon>Eukaryota</taxon>
        <taxon>Metazoa</taxon>
        <taxon>Chordata</taxon>
        <taxon>Craniata</taxon>
        <taxon>Vertebrata</taxon>
        <taxon>Euteleostomi</taxon>
        <taxon>Actinopterygii</taxon>
        <taxon>Neopterygii</taxon>
        <taxon>Teleostei</taxon>
        <taxon>Neoteleostei</taxon>
        <taxon>Acanthomorphata</taxon>
        <taxon>Ovalentaria</taxon>
        <taxon>Atherinomorphae</taxon>
        <taxon>Cyprinodontiformes</taxon>
        <taxon>Poeciliidae</taxon>
        <taxon>Poeciliinae</taxon>
        <taxon>Xiphophorus</taxon>
    </lineage>
</organism>
<dbReference type="PANTHER" id="PTHR22715">
    <property type="entry name" value="TRANSFORMING GROWTH FACTOR BETA REGULATED GENE 1"/>
    <property type="match status" value="1"/>
</dbReference>
<dbReference type="Proteomes" id="UP000261380">
    <property type="component" value="Unplaced"/>
</dbReference>
<dbReference type="Pfam" id="PF05965">
    <property type="entry name" value="FYRC"/>
    <property type="match status" value="1"/>
</dbReference>
<dbReference type="PANTHER" id="PTHR22715:SF0">
    <property type="entry name" value="TRANSFORMING GROWTH FACTOR BETA REGULATOR 1"/>
    <property type="match status" value="1"/>
</dbReference>
<dbReference type="PROSITE" id="PS51542">
    <property type="entry name" value="FYRN"/>
    <property type="match status" value="1"/>
</dbReference>
<evidence type="ECO:0000256" key="2">
    <source>
        <dbReference type="ARBA" id="ARBA00023242"/>
    </source>
</evidence>
<keyword evidence="2" id="KW-0539">Nucleus</keyword>
<keyword evidence="5" id="KW-1185">Reference proteome</keyword>
<dbReference type="AlphaFoldDB" id="A0A3B5L2P2"/>
<dbReference type="SMART" id="SM00542">
    <property type="entry name" value="FYRC"/>
    <property type="match status" value="1"/>
</dbReference>
<feature type="region of interest" description="Disordered" evidence="3">
    <location>
        <begin position="67"/>
        <end position="149"/>
    </location>
</feature>
<evidence type="ECO:0000313" key="5">
    <source>
        <dbReference type="Proteomes" id="UP000261380"/>
    </source>
</evidence>
<reference evidence="4" key="2">
    <citation type="submission" date="2025-09" db="UniProtKB">
        <authorList>
            <consortium name="Ensembl"/>
        </authorList>
    </citation>
    <scope>IDENTIFICATION</scope>
</reference>